<organism evidence="4 5">
    <name type="scientific">Funneliformis geosporum</name>
    <dbReference type="NCBI Taxonomy" id="1117311"/>
    <lineage>
        <taxon>Eukaryota</taxon>
        <taxon>Fungi</taxon>
        <taxon>Fungi incertae sedis</taxon>
        <taxon>Mucoromycota</taxon>
        <taxon>Glomeromycotina</taxon>
        <taxon>Glomeromycetes</taxon>
        <taxon>Glomerales</taxon>
        <taxon>Glomeraceae</taxon>
        <taxon>Funneliformis</taxon>
    </lineage>
</organism>
<keyword evidence="1" id="KW-0175">Coiled coil</keyword>
<dbReference type="EMBL" id="CAMKVN010003307">
    <property type="protein sequence ID" value="CAI2184345.1"/>
    <property type="molecule type" value="Genomic_DNA"/>
</dbReference>
<dbReference type="Proteomes" id="UP001153678">
    <property type="component" value="Unassembled WGS sequence"/>
</dbReference>
<keyword evidence="5" id="KW-1185">Reference proteome</keyword>
<evidence type="ECO:0000313" key="4">
    <source>
        <dbReference type="EMBL" id="CAI2184345.1"/>
    </source>
</evidence>
<feature type="region of interest" description="Disordered" evidence="2">
    <location>
        <begin position="378"/>
        <end position="412"/>
    </location>
</feature>
<feature type="compositionally biased region" description="Basic and acidic residues" evidence="2">
    <location>
        <begin position="195"/>
        <end position="211"/>
    </location>
</feature>
<dbReference type="OrthoDB" id="343070at2759"/>
<feature type="compositionally biased region" description="Low complexity" evidence="2">
    <location>
        <begin position="386"/>
        <end position="403"/>
    </location>
</feature>
<sequence>ILLEESQQNYNRELAAHAAAVKSLNDLQNQHKELQEEFNQLKEKSQQAESLWDNVRTRLEKELADSQQMCNDLGNDNKVLRNYFNNMTTDKASQYHVISLLRSDQQKVEAEKEYYAKQAERYKAQLEQTQKNYDEIQALLLKERADKSSPDKQLRNELLEAQKLSKILDESNQTLRSEKENLDKKMLELESSLKGSEEKNNSLEEERDTLKTEVESLTQDLNKAKSAYENTIKTTKAQYENLKAQAIKLKNEKDGIKIKAEQLEKDSVQLKQENTNSKQEITKLKELNEAQKKKIHGHMQNIQRKAASQVHACQKEIEELKKENEELKKQIEELKNQAEELKKQTDENTKQFEEDRAECLRVKAQESLYTSRLKRMEAENSDLKQKVQSLSESSSKAESSNQSTAEPTAKDTVAMTEDFLQSLTLLPIAPPSPSISVTPNLPTTPTAVIKLDLNTTNASPKSPLQATQELPIDKQDDVSQSPSVPPIIQQTNIPPNNVQSATTSGVDSPNTTTTSMQNVPREKPPVKIQRHRGPTVIPGSPRVGPAQITSPTPTIEEQSSTQPQTVPDTEKVVQISEIPETDVAVQPVQQASSELVSPRPADTEPQTSEVTEEASPEVSTGHKRSRNEVEEEQLSTTATQDEVVNTATIPSNVAEDGNEGENVNTVIPVIIEDVDGNPATKKMKLEDD</sequence>
<dbReference type="GO" id="GO:0017056">
    <property type="term" value="F:structural constituent of nuclear pore"/>
    <property type="evidence" value="ECO:0007669"/>
    <property type="project" value="TreeGrafter"/>
</dbReference>
<dbReference type="InterPro" id="IPR012929">
    <property type="entry name" value="Nucleoprot-TPR/MLP1-2_dom"/>
</dbReference>
<protein>
    <submittedName>
        <fullName evidence="4">750_t:CDS:1</fullName>
    </submittedName>
</protein>
<dbReference type="GO" id="GO:0006406">
    <property type="term" value="P:mRNA export from nucleus"/>
    <property type="evidence" value="ECO:0007669"/>
    <property type="project" value="TreeGrafter"/>
</dbReference>
<name>A0A9W4SXC6_9GLOM</name>
<feature type="non-terminal residue" evidence="4">
    <location>
        <position position="1"/>
    </location>
</feature>
<dbReference type="PANTHER" id="PTHR18898:SF2">
    <property type="entry name" value="NUCLEOPROTEIN TPR"/>
    <property type="match status" value="1"/>
</dbReference>
<feature type="compositionally biased region" description="Polar residues" evidence="2">
    <location>
        <begin position="547"/>
        <end position="567"/>
    </location>
</feature>
<evidence type="ECO:0000256" key="1">
    <source>
        <dbReference type="SAM" id="Coils"/>
    </source>
</evidence>
<proteinExistence type="predicted"/>
<evidence type="ECO:0000313" key="5">
    <source>
        <dbReference type="Proteomes" id="UP001153678"/>
    </source>
</evidence>
<evidence type="ECO:0000256" key="2">
    <source>
        <dbReference type="SAM" id="MobiDB-lite"/>
    </source>
</evidence>
<feature type="compositionally biased region" description="Low complexity" evidence="2">
    <location>
        <begin position="486"/>
        <end position="499"/>
    </location>
</feature>
<comment type="caution">
    <text evidence="4">The sequence shown here is derived from an EMBL/GenBank/DDBJ whole genome shotgun (WGS) entry which is preliminary data.</text>
</comment>
<reference evidence="4" key="1">
    <citation type="submission" date="2022-08" db="EMBL/GenBank/DDBJ databases">
        <authorList>
            <person name="Kallberg Y."/>
            <person name="Tangrot J."/>
            <person name="Rosling A."/>
        </authorList>
    </citation>
    <scope>NUCLEOTIDE SEQUENCE</scope>
    <source>
        <strain evidence="4">Wild A</strain>
    </source>
</reference>
<feature type="coiled-coil region" evidence="1">
    <location>
        <begin position="17"/>
        <end position="76"/>
    </location>
</feature>
<dbReference type="GO" id="GO:0005643">
    <property type="term" value="C:nuclear pore"/>
    <property type="evidence" value="ECO:0007669"/>
    <property type="project" value="TreeGrafter"/>
</dbReference>
<dbReference type="GO" id="GO:0006606">
    <property type="term" value="P:protein import into nucleus"/>
    <property type="evidence" value="ECO:0007669"/>
    <property type="project" value="InterPro"/>
</dbReference>
<accession>A0A9W4SXC6</accession>
<feature type="region of interest" description="Disordered" evidence="2">
    <location>
        <begin position="469"/>
        <end position="661"/>
    </location>
</feature>
<dbReference type="Pfam" id="PF07926">
    <property type="entry name" value="TPR_MLP1_2"/>
    <property type="match status" value="1"/>
</dbReference>
<dbReference type="AlphaFoldDB" id="A0A9W4SXC6"/>
<evidence type="ECO:0000259" key="3">
    <source>
        <dbReference type="Pfam" id="PF07926"/>
    </source>
</evidence>
<feature type="compositionally biased region" description="Polar residues" evidence="2">
    <location>
        <begin position="634"/>
        <end position="651"/>
    </location>
</feature>
<feature type="domain" description="Nucleoprotein TPR/MLP1-2" evidence="3">
    <location>
        <begin position="3"/>
        <end position="84"/>
    </location>
</feature>
<feature type="compositionally biased region" description="Polar residues" evidence="2">
    <location>
        <begin position="500"/>
        <end position="518"/>
    </location>
</feature>
<feature type="region of interest" description="Disordered" evidence="2">
    <location>
        <begin position="190"/>
        <end position="211"/>
    </location>
</feature>
<dbReference type="PANTHER" id="PTHR18898">
    <property type="entry name" value="NUCLEOPROTEIN TPR-RELATED"/>
    <property type="match status" value="1"/>
</dbReference>
<gene>
    <name evidence="4" type="ORF">FWILDA_LOCUS11532</name>
</gene>